<sequence>MKTDAVDRATVSCLFRNLWPNLHLRSYCLLSI</sequence>
<organism evidence="1">
    <name type="scientific">Arundo donax</name>
    <name type="common">Giant reed</name>
    <name type="synonym">Donax arundinaceus</name>
    <dbReference type="NCBI Taxonomy" id="35708"/>
    <lineage>
        <taxon>Eukaryota</taxon>
        <taxon>Viridiplantae</taxon>
        <taxon>Streptophyta</taxon>
        <taxon>Embryophyta</taxon>
        <taxon>Tracheophyta</taxon>
        <taxon>Spermatophyta</taxon>
        <taxon>Magnoliopsida</taxon>
        <taxon>Liliopsida</taxon>
        <taxon>Poales</taxon>
        <taxon>Poaceae</taxon>
        <taxon>PACMAD clade</taxon>
        <taxon>Arundinoideae</taxon>
        <taxon>Arundineae</taxon>
        <taxon>Arundo</taxon>
    </lineage>
</organism>
<accession>A0A0A9CAJ5</accession>
<protein>
    <submittedName>
        <fullName evidence="1">Uncharacterized protein</fullName>
    </submittedName>
</protein>
<reference evidence="1" key="2">
    <citation type="journal article" date="2015" name="Data Brief">
        <title>Shoot transcriptome of the giant reed, Arundo donax.</title>
        <authorList>
            <person name="Barrero R.A."/>
            <person name="Guerrero F.D."/>
            <person name="Moolhuijzen P."/>
            <person name="Goolsby J.A."/>
            <person name="Tidwell J."/>
            <person name="Bellgard S.E."/>
            <person name="Bellgard M.I."/>
        </authorList>
    </citation>
    <scope>NUCLEOTIDE SEQUENCE</scope>
    <source>
        <tissue evidence="1">Shoot tissue taken approximately 20 cm above the soil surface</tissue>
    </source>
</reference>
<dbReference type="AlphaFoldDB" id="A0A0A9CAJ5"/>
<reference evidence="1" key="1">
    <citation type="submission" date="2014-09" db="EMBL/GenBank/DDBJ databases">
        <authorList>
            <person name="Magalhaes I.L.F."/>
            <person name="Oliveira U."/>
            <person name="Santos F.R."/>
            <person name="Vidigal T.H.D.A."/>
            <person name="Brescovit A.D."/>
            <person name="Santos A.J."/>
        </authorList>
    </citation>
    <scope>NUCLEOTIDE SEQUENCE</scope>
    <source>
        <tissue evidence="1">Shoot tissue taken approximately 20 cm above the soil surface</tissue>
    </source>
</reference>
<evidence type="ECO:0000313" key="1">
    <source>
        <dbReference type="EMBL" id="JAD72571.1"/>
    </source>
</evidence>
<name>A0A0A9CAJ5_ARUDO</name>
<proteinExistence type="predicted"/>
<dbReference type="EMBL" id="GBRH01225324">
    <property type="protein sequence ID" value="JAD72571.1"/>
    <property type="molecule type" value="Transcribed_RNA"/>
</dbReference>